<sequence>MSLISCGTATDPPLCGAWPELGIFTYSGCHNMMYCSLECYENDRKLHELFCT</sequence>
<feature type="domain" description="MYND-type" evidence="4">
    <location>
        <begin position="15"/>
        <end position="51"/>
    </location>
</feature>
<dbReference type="GO" id="GO:0008270">
    <property type="term" value="F:zinc ion binding"/>
    <property type="evidence" value="ECO:0007669"/>
    <property type="project" value="UniProtKB-KW"/>
</dbReference>
<organism evidence="5 6">
    <name type="scientific">Didymella exigua CBS 183.55</name>
    <dbReference type="NCBI Taxonomy" id="1150837"/>
    <lineage>
        <taxon>Eukaryota</taxon>
        <taxon>Fungi</taxon>
        <taxon>Dikarya</taxon>
        <taxon>Ascomycota</taxon>
        <taxon>Pezizomycotina</taxon>
        <taxon>Dothideomycetes</taxon>
        <taxon>Pleosporomycetidae</taxon>
        <taxon>Pleosporales</taxon>
        <taxon>Pleosporineae</taxon>
        <taxon>Didymellaceae</taxon>
        <taxon>Didymella</taxon>
    </lineage>
</organism>
<dbReference type="GeneID" id="54346885"/>
<accession>A0A6A5RUK6</accession>
<evidence type="ECO:0000256" key="3">
    <source>
        <dbReference type="ARBA" id="ARBA00022833"/>
    </source>
</evidence>
<dbReference type="RefSeq" id="XP_033451780.1">
    <property type="nucleotide sequence ID" value="XM_033589238.1"/>
</dbReference>
<protein>
    <recommendedName>
        <fullName evidence="4">MYND-type domain-containing protein</fullName>
    </recommendedName>
</protein>
<dbReference type="EMBL" id="ML978960">
    <property type="protein sequence ID" value="KAF1931532.1"/>
    <property type="molecule type" value="Genomic_DNA"/>
</dbReference>
<dbReference type="Gene3D" id="6.10.140.2220">
    <property type="match status" value="1"/>
</dbReference>
<name>A0A6A5RUK6_9PLEO</name>
<gene>
    <name evidence="5" type="ORF">M421DRAFT_314203</name>
</gene>
<keyword evidence="1" id="KW-0479">Metal-binding</keyword>
<keyword evidence="3" id="KW-0862">Zinc</keyword>
<evidence type="ECO:0000259" key="4">
    <source>
        <dbReference type="Pfam" id="PF01753"/>
    </source>
</evidence>
<reference evidence="5" key="1">
    <citation type="journal article" date="2020" name="Stud. Mycol.">
        <title>101 Dothideomycetes genomes: a test case for predicting lifestyles and emergence of pathogens.</title>
        <authorList>
            <person name="Haridas S."/>
            <person name="Albert R."/>
            <person name="Binder M."/>
            <person name="Bloem J."/>
            <person name="Labutti K."/>
            <person name="Salamov A."/>
            <person name="Andreopoulos B."/>
            <person name="Baker S."/>
            <person name="Barry K."/>
            <person name="Bills G."/>
            <person name="Bluhm B."/>
            <person name="Cannon C."/>
            <person name="Castanera R."/>
            <person name="Culley D."/>
            <person name="Daum C."/>
            <person name="Ezra D."/>
            <person name="Gonzalez J."/>
            <person name="Henrissat B."/>
            <person name="Kuo A."/>
            <person name="Liang C."/>
            <person name="Lipzen A."/>
            <person name="Lutzoni F."/>
            <person name="Magnuson J."/>
            <person name="Mondo S."/>
            <person name="Nolan M."/>
            <person name="Ohm R."/>
            <person name="Pangilinan J."/>
            <person name="Park H.-J."/>
            <person name="Ramirez L."/>
            <person name="Alfaro M."/>
            <person name="Sun H."/>
            <person name="Tritt A."/>
            <person name="Yoshinaga Y."/>
            <person name="Zwiers L.-H."/>
            <person name="Turgeon B."/>
            <person name="Goodwin S."/>
            <person name="Spatafora J."/>
            <person name="Crous P."/>
            <person name="Grigoriev I."/>
        </authorList>
    </citation>
    <scope>NUCLEOTIDE SEQUENCE</scope>
    <source>
        <strain evidence="5">CBS 183.55</strain>
    </source>
</reference>
<evidence type="ECO:0000256" key="1">
    <source>
        <dbReference type="ARBA" id="ARBA00022723"/>
    </source>
</evidence>
<evidence type="ECO:0000313" key="5">
    <source>
        <dbReference type="EMBL" id="KAF1931532.1"/>
    </source>
</evidence>
<evidence type="ECO:0000256" key="2">
    <source>
        <dbReference type="ARBA" id="ARBA00022771"/>
    </source>
</evidence>
<evidence type="ECO:0000313" key="6">
    <source>
        <dbReference type="Proteomes" id="UP000800082"/>
    </source>
</evidence>
<keyword evidence="6" id="KW-1185">Reference proteome</keyword>
<dbReference type="Proteomes" id="UP000800082">
    <property type="component" value="Unassembled WGS sequence"/>
</dbReference>
<proteinExistence type="predicted"/>
<dbReference type="AlphaFoldDB" id="A0A6A5RUK6"/>
<dbReference type="Pfam" id="PF01753">
    <property type="entry name" value="zf-MYND"/>
    <property type="match status" value="1"/>
</dbReference>
<keyword evidence="2" id="KW-0863">Zinc-finger</keyword>
<dbReference type="OrthoDB" id="437457at2759"/>
<dbReference type="SUPFAM" id="SSF144232">
    <property type="entry name" value="HIT/MYND zinc finger-like"/>
    <property type="match status" value="1"/>
</dbReference>
<dbReference type="InterPro" id="IPR002893">
    <property type="entry name" value="Znf_MYND"/>
</dbReference>